<evidence type="ECO:0000256" key="2">
    <source>
        <dbReference type="ARBA" id="ARBA00007090"/>
    </source>
</evidence>
<sequence length="774" mass="86382">MTGWFTSLKRREKATLITALLLVAGYLFSLPRPWFDATYSTLVTDRNGELLGARIAPDGQWRFPPTDTVPEKYRICLIQFEDRYFRYHPGVNPVSLVRAAFQNFKAGRVVSGGSTLTMQTVRLMRQKRRSYLEKAIEVILATRLELASTKEEIVALYASHAPMGGNVVGIGAAAWRYFGHDLRSLSWAEAATLAVLPNSPSQIHVGRNRKELLAKRNRLLAKLLDAGMFTPADYRLAIEEPLPDTPHPLPQIAPHLVEQLHRSLPGARLRSTVDKGLQLRVDDVVERWNADFSQNNILNLAALVVDLERNEVIAYTGNVHFGTGQSGNQVDIIRSPRSTGSILKPFLYYAMLQEGALLPAELLPDVPINVGGFSPRNFSHQYDGAVHADEALARSLNVPSVVALRRFGLPKFYDFLKRAGITTLNRPADHYGLSLILGGAEGTLWEIANAYADMAAAVTGQFRRGPFALLHEEGEPDNKREPGFTDAGAAWLTLEALTNVNRPEEIDWRFLPSARKVAWKTGTSFGFRDGWAVGVTPRYLVGVWTGNASGEGRPGLTGAQTSARVMFDLFNLLPATSWFETPYSGLTEVVVCRESGCLMGQHCPASSADTVLVPLKAVRGNVCRYHRRVHLSEDGRYRVYEDCAGSRGIRADSWFILPPSWEWYFKQHQPAYRSLPPFSPECMGGVAEEMMQFIYPYPQSVIKITRQLDGSRGNAVFEVAHRNRSARLFWHLDDEYVGETADIHQMELSPEPGYHSVTVVDEAGNRLMIRFKAE</sequence>
<dbReference type="AlphaFoldDB" id="A0A1G4G3J4"/>
<evidence type="ECO:0000256" key="4">
    <source>
        <dbReference type="ARBA" id="ARBA00022645"/>
    </source>
</evidence>
<evidence type="ECO:0000256" key="7">
    <source>
        <dbReference type="ARBA" id="ARBA00022679"/>
    </source>
</evidence>
<feature type="domain" description="Penicillin-binding C-terminal" evidence="14">
    <location>
        <begin position="687"/>
        <end position="771"/>
    </location>
</feature>
<protein>
    <recommendedName>
        <fullName evidence="10">peptidoglycan glycosyltransferase</fullName>
        <ecNumber evidence="10">2.4.99.28</ecNumber>
    </recommendedName>
</protein>
<keyword evidence="16" id="KW-1185">Reference proteome</keyword>
<dbReference type="RefSeq" id="WP_071135833.1">
    <property type="nucleotide sequence ID" value="NZ_JAQVII010000011.1"/>
</dbReference>
<dbReference type="NCBIfam" id="TIGR02073">
    <property type="entry name" value="PBP_1c"/>
    <property type="match status" value="1"/>
</dbReference>
<dbReference type="Gene3D" id="1.10.3810.10">
    <property type="entry name" value="Biosynthetic peptidoglycan transglycosylase-like"/>
    <property type="match status" value="1"/>
</dbReference>
<comment type="catalytic activity">
    <reaction evidence="11">
        <text>[GlcNAc-(1-&gt;4)-Mur2Ac(oyl-L-Ala-gamma-D-Glu-L-Lys-D-Ala-D-Ala)](n)-di-trans,octa-cis-undecaprenyl diphosphate + beta-D-GlcNAc-(1-&gt;4)-Mur2Ac(oyl-L-Ala-gamma-D-Glu-L-Lys-D-Ala-D-Ala)-di-trans,octa-cis-undecaprenyl diphosphate = [GlcNAc-(1-&gt;4)-Mur2Ac(oyl-L-Ala-gamma-D-Glu-L-Lys-D-Ala-D-Ala)](n+1)-di-trans,octa-cis-undecaprenyl diphosphate + di-trans,octa-cis-undecaprenyl diphosphate + H(+)</text>
        <dbReference type="Rhea" id="RHEA:23708"/>
        <dbReference type="Rhea" id="RHEA-COMP:9602"/>
        <dbReference type="Rhea" id="RHEA-COMP:9603"/>
        <dbReference type="ChEBI" id="CHEBI:15378"/>
        <dbReference type="ChEBI" id="CHEBI:58405"/>
        <dbReference type="ChEBI" id="CHEBI:60033"/>
        <dbReference type="ChEBI" id="CHEBI:78435"/>
        <dbReference type="EC" id="2.4.99.28"/>
    </reaction>
</comment>
<dbReference type="InterPro" id="IPR009647">
    <property type="entry name" value="PBP_C"/>
</dbReference>
<evidence type="ECO:0000256" key="11">
    <source>
        <dbReference type="ARBA" id="ARBA00049902"/>
    </source>
</evidence>
<proteinExistence type="inferred from homology"/>
<comment type="pathway">
    <text evidence="1">Cell wall biogenesis; peptidoglycan biosynthesis.</text>
</comment>
<dbReference type="EMBL" id="LT608328">
    <property type="protein sequence ID" value="SCM55324.1"/>
    <property type="molecule type" value="Genomic_DNA"/>
</dbReference>
<dbReference type="Proteomes" id="UP000178485">
    <property type="component" value="Chromosome i"/>
</dbReference>
<dbReference type="GO" id="GO:0006508">
    <property type="term" value="P:proteolysis"/>
    <property type="evidence" value="ECO:0007669"/>
    <property type="project" value="UniProtKB-KW"/>
</dbReference>
<evidence type="ECO:0000256" key="5">
    <source>
        <dbReference type="ARBA" id="ARBA00022670"/>
    </source>
</evidence>
<dbReference type="GO" id="GO:0004180">
    <property type="term" value="F:carboxypeptidase activity"/>
    <property type="evidence" value="ECO:0007669"/>
    <property type="project" value="UniProtKB-KW"/>
</dbReference>
<dbReference type="InterPro" id="IPR012338">
    <property type="entry name" value="Beta-lactam/transpept-like"/>
</dbReference>
<dbReference type="InterPro" id="IPR050396">
    <property type="entry name" value="Glycosyltr_51/Transpeptidase"/>
</dbReference>
<evidence type="ECO:0000256" key="10">
    <source>
        <dbReference type="ARBA" id="ARBA00044770"/>
    </source>
</evidence>
<organism evidence="15 16">
    <name type="scientific">Petrimonas mucosa</name>
    <dbReference type="NCBI Taxonomy" id="1642646"/>
    <lineage>
        <taxon>Bacteria</taxon>
        <taxon>Pseudomonadati</taxon>
        <taxon>Bacteroidota</taxon>
        <taxon>Bacteroidia</taxon>
        <taxon>Bacteroidales</taxon>
        <taxon>Dysgonomonadaceae</taxon>
        <taxon>Petrimonas</taxon>
    </lineage>
</organism>
<keyword evidence="9" id="KW-0511">Multifunctional enzyme</keyword>
<comment type="similarity">
    <text evidence="3">In the N-terminal section; belongs to the glycosyltransferase 51 family.</text>
</comment>
<dbReference type="SUPFAM" id="SSF56601">
    <property type="entry name" value="beta-lactamase/transpeptidase-like"/>
    <property type="match status" value="1"/>
</dbReference>
<evidence type="ECO:0000256" key="9">
    <source>
        <dbReference type="ARBA" id="ARBA00023268"/>
    </source>
</evidence>
<feature type="domain" description="Penicillin-binding protein transpeptidase" evidence="12">
    <location>
        <begin position="301"/>
        <end position="537"/>
    </location>
</feature>
<dbReference type="InterPro" id="IPR001264">
    <property type="entry name" value="Glyco_trans_51"/>
</dbReference>
<dbReference type="InterPro" id="IPR001460">
    <property type="entry name" value="PCN-bd_Tpept"/>
</dbReference>
<dbReference type="Pfam" id="PF06832">
    <property type="entry name" value="BiPBP_C"/>
    <property type="match status" value="1"/>
</dbReference>
<evidence type="ECO:0000256" key="3">
    <source>
        <dbReference type="ARBA" id="ARBA00007739"/>
    </source>
</evidence>
<dbReference type="GO" id="GO:0030288">
    <property type="term" value="C:outer membrane-bounded periplasmic space"/>
    <property type="evidence" value="ECO:0007669"/>
    <property type="project" value="TreeGrafter"/>
</dbReference>
<keyword evidence="6 15" id="KW-0328">Glycosyltransferase</keyword>
<gene>
    <name evidence="15" type="primary">pbpC</name>
    <name evidence="15" type="ORF">ING2E5A_0245</name>
</gene>
<keyword evidence="7 15" id="KW-0808">Transferase</keyword>
<keyword evidence="8" id="KW-0378">Hydrolase</keyword>
<dbReference type="Gene3D" id="3.40.710.10">
    <property type="entry name" value="DD-peptidase/beta-lactamase superfamily"/>
    <property type="match status" value="1"/>
</dbReference>
<keyword evidence="5" id="KW-0645">Protease</keyword>
<evidence type="ECO:0000256" key="8">
    <source>
        <dbReference type="ARBA" id="ARBA00022801"/>
    </source>
</evidence>
<keyword evidence="4" id="KW-0121">Carboxypeptidase</keyword>
<dbReference type="PANTHER" id="PTHR32282:SF15">
    <property type="entry name" value="PENICILLIN-BINDING PROTEIN 1C"/>
    <property type="match status" value="1"/>
</dbReference>
<evidence type="ECO:0000259" key="14">
    <source>
        <dbReference type="Pfam" id="PF06832"/>
    </source>
</evidence>
<evidence type="ECO:0000259" key="12">
    <source>
        <dbReference type="Pfam" id="PF00905"/>
    </source>
</evidence>
<dbReference type="STRING" id="1642646.ING2E5A_0245"/>
<evidence type="ECO:0000313" key="16">
    <source>
        <dbReference type="Proteomes" id="UP000178485"/>
    </source>
</evidence>
<evidence type="ECO:0000259" key="13">
    <source>
        <dbReference type="Pfam" id="PF00912"/>
    </source>
</evidence>
<evidence type="ECO:0000256" key="6">
    <source>
        <dbReference type="ARBA" id="ARBA00022676"/>
    </source>
</evidence>
<reference evidence="15 16" key="1">
    <citation type="submission" date="2016-08" db="EMBL/GenBank/DDBJ databases">
        <authorList>
            <person name="Seilhamer J.J."/>
        </authorList>
    </citation>
    <scope>NUCLEOTIDE SEQUENCE [LARGE SCALE GENOMIC DNA]</scope>
    <source>
        <strain evidence="15">ING2-E5A</strain>
    </source>
</reference>
<evidence type="ECO:0000256" key="1">
    <source>
        <dbReference type="ARBA" id="ARBA00004752"/>
    </source>
</evidence>
<dbReference type="PANTHER" id="PTHR32282">
    <property type="entry name" value="BINDING PROTEIN TRANSPEPTIDASE, PUTATIVE-RELATED"/>
    <property type="match status" value="1"/>
</dbReference>
<dbReference type="KEGG" id="pmuc:ING2E5A_0245"/>
<dbReference type="Pfam" id="PF00912">
    <property type="entry name" value="Transgly"/>
    <property type="match status" value="1"/>
</dbReference>
<dbReference type="GO" id="GO:0009252">
    <property type="term" value="P:peptidoglycan biosynthetic process"/>
    <property type="evidence" value="ECO:0007669"/>
    <property type="project" value="InterPro"/>
</dbReference>
<dbReference type="InterPro" id="IPR036950">
    <property type="entry name" value="PBP_transglycosylase"/>
</dbReference>
<name>A0A1G4G3J4_9BACT</name>
<dbReference type="InterPro" id="IPR023346">
    <property type="entry name" value="Lysozyme-like_dom_sf"/>
</dbReference>
<dbReference type="SUPFAM" id="SSF53955">
    <property type="entry name" value="Lysozyme-like"/>
    <property type="match status" value="1"/>
</dbReference>
<evidence type="ECO:0000313" key="15">
    <source>
        <dbReference type="EMBL" id="SCM55324.1"/>
    </source>
</evidence>
<feature type="domain" description="Glycosyl transferase family 51" evidence="13">
    <location>
        <begin position="63"/>
        <end position="222"/>
    </location>
</feature>
<dbReference type="GO" id="GO:0008658">
    <property type="term" value="F:penicillin binding"/>
    <property type="evidence" value="ECO:0007669"/>
    <property type="project" value="InterPro"/>
</dbReference>
<dbReference type="Pfam" id="PF00905">
    <property type="entry name" value="Transpeptidase"/>
    <property type="match status" value="1"/>
</dbReference>
<comment type="similarity">
    <text evidence="2">In the C-terminal section; belongs to the transpeptidase family.</text>
</comment>
<accession>A0A1G4G3J4</accession>
<dbReference type="InterPro" id="IPR011815">
    <property type="entry name" value="PBP_1c"/>
</dbReference>
<dbReference type="GO" id="GO:0008955">
    <property type="term" value="F:peptidoglycan glycosyltransferase activity"/>
    <property type="evidence" value="ECO:0007669"/>
    <property type="project" value="UniProtKB-EC"/>
</dbReference>
<dbReference type="EC" id="2.4.99.28" evidence="10"/>